<dbReference type="PROSITE" id="PS00583">
    <property type="entry name" value="PFKB_KINASES_1"/>
    <property type="match status" value="1"/>
</dbReference>
<name>A0A6P8DKD7_PUNGR</name>
<dbReference type="AlphaFoldDB" id="A0A6P8DKD7"/>
<evidence type="ECO:0000259" key="5">
    <source>
        <dbReference type="Pfam" id="PF00294"/>
    </source>
</evidence>
<dbReference type="InterPro" id="IPR011611">
    <property type="entry name" value="PfkB_dom"/>
</dbReference>
<dbReference type="InterPro" id="IPR011990">
    <property type="entry name" value="TPR-like_helical_dom_sf"/>
</dbReference>
<feature type="repeat" description="PPR" evidence="4">
    <location>
        <begin position="553"/>
        <end position="587"/>
    </location>
</feature>
<dbReference type="SUPFAM" id="SSF48452">
    <property type="entry name" value="TPR-like"/>
    <property type="match status" value="1"/>
</dbReference>
<dbReference type="CDD" id="cd01941">
    <property type="entry name" value="YeiC_kinase_like"/>
    <property type="match status" value="1"/>
</dbReference>
<feature type="repeat" description="PPR" evidence="4">
    <location>
        <begin position="853"/>
        <end position="887"/>
    </location>
</feature>
<dbReference type="InterPro" id="IPR046848">
    <property type="entry name" value="E_motif"/>
</dbReference>
<evidence type="ECO:0000313" key="6">
    <source>
        <dbReference type="Proteomes" id="UP000515151"/>
    </source>
</evidence>
<dbReference type="PANTHER" id="PTHR47926:SF387">
    <property type="entry name" value="PENTATRICOPEPTIDE REPEAT-CONTAINING PROTEIN"/>
    <property type="match status" value="1"/>
</dbReference>
<reference evidence="7" key="2">
    <citation type="submission" date="2025-08" db="UniProtKB">
        <authorList>
            <consortium name="RefSeq"/>
        </authorList>
    </citation>
    <scope>IDENTIFICATION</scope>
    <source>
        <tissue evidence="7">Leaf</tissue>
    </source>
</reference>
<dbReference type="FunFam" id="1.25.40.10:FF:000090">
    <property type="entry name" value="Pentatricopeptide repeat-containing protein, chloroplastic"/>
    <property type="match status" value="1"/>
</dbReference>
<evidence type="ECO:0000256" key="3">
    <source>
        <dbReference type="ARBA" id="ARBA00022777"/>
    </source>
</evidence>
<proteinExistence type="predicted"/>
<dbReference type="Pfam" id="PF01535">
    <property type="entry name" value="PPR"/>
    <property type="match status" value="7"/>
</dbReference>
<dbReference type="Gene3D" id="1.25.40.10">
    <property type="entry name" value="Tetratricopeptide repeat domain"/>
    <property type="match status" value="5"/>
</dbReference>
<gene>
    <name evidence="7" type="primary">LOC116204183</name>
</gene>
<keyword evidence="2" id="KW-0677">Repeat</keyword>
<evidence type="ECO:0000256" key="1">
    <source>
        <dbReference type="ARBA" id="ARBA00022679"/>
    </source>
</evidence>
<dbReference type="GO" id="GO:0009451">
    <property type="term" value="P:RNA modification"/>
    <property type="evidence" value="ECO:0007669"/>
    <property type="project" value="InterPro"/>
</dbReference>
<evidence type="ECO:0000313" key="7">
    <source>
        <dbReference type="RefSeq" id="XP_031392113.1"/>
    </source>
</evidence>
<evidence type="ECO:0000256" key="2">
    <source>
        <dbReference type="ARBA" id="ARBA00022737"/>
    </source>
</evidence>
<feature type="repeat" description="PPR" evidence="4">
    <location>
        <begin position="752"/>
        <end position="786"/>
    </location>
</feature>
<feature type="domain" description="Carbohydrate kinase PfkB" evidence="5">
    <location>
        <begin position="75"/>
        <end position="311"/>
    </location>
</feature>
<dbReference type="PANTHER" id="PTHR47926">
    <property type="entry name" value="PENTATRICOPEPTIDE REPEAT-CONTAINING PROTEIN"/>
    <property type="match status" value="1"/>
</dbReference>
<dbReference type="Pfam" id="PF20431">
    <property type="entry name" value="E_motif"/>
    <property type="match status" value="1"/>
</dbReference>
<dbReference type="Pfam" id="PF13041">
    <property type="entry name" value="PPR_2"/>
    <property type="match status" value="2"/>
</dbReference>
<sequence>MEEHRAQRRLESLCRHLLQQSSDSLPVLRQVPLIGGKLELSESGEGDGEAVIIGGMVLDIHAVPSTPLILGTTSPGKVYYFSGGVARNVAECMANLSARPFLISALGHDMAGNLLLDRWKSAALPIDGIRRHEDIRTAVVCNTLDLNGEVAAGVASVQDIETFVSAEWIQQFRKQIHSSPVLMVDANLSPLALEASCLLAAEYKVPVWFEPVSLTKSKRVVSVVKYVTYTSPNEDELIAMANELSPGSRIHLTHVEKSIKDLPLESVFEILKPAIWVLLEKGLKVVVLTLGRNGVLICSRGGPNFMTTFSKNSQRFSSRRRLFNAVASSCPLRMYVDPGKSSEDSSHLFALHLPALPATVKKLTGAGDCLVGGTLSSISAGLDLVQAISVGIAVARATVESEENVPPTFNPQELADDARSVYSAATVLFRGPMRISSREIVYHVDYSFASPCVAYSSITVAFLKNLELDPRVLVLLPSSKKSVFLFAGKQRRLHQFSVCNFLLLRTRLDEASSSFIDEKLFLRIESYVCMYMRTLREGLILQAKAIKYGFTPTVFSSNQLIHLYSSNGLLKEAQRLFDEMPERNAFSWNAIVSAHVKARNLTQARALFEAATQRDIVTYNLMLSGYVSAEGYETDAVELFRQMQSMSDVIKLDEFTLTTMLNLVVKLSSVSCGRQLHSYMVKTGNDLNGFARSSLIDMYSKRESFGEALKVFGQLGGRVDLVSRNAMLAACCREGELGMASDLFWRETELNDAVSWNTLISAFAQNGFAEESVKMFVEMGKNGIRWNEHTFASLLGACSALKDLKLGKEIHCWVVKNGSILNPFISSGIIDVYSKCGNMKYAESVYATDEVVNSFSITNMIVGYSSQGNMSEARRLFDSLTEKNSIIWTALFCGYLKSQQCEAVFELLNEYRKWEPSNVLDPLIIVSVLGACALQAGLEPGKQTHAYILRRGIVMDEKLTSALMDMYSKSGSLGHAEKIFDEVIKRDLVHYNIMIAGYAHHGHRDRAFQLYHKMLDKSLRPDTVTFLALLSACRHCGLVEVGEKYFRSMTEDHNILPEIDHYSCMIDLYGRTNQLEKAVDFMKTIPTDFDAVIWGAFLNACKLNGKLQLAREAEKRLLAIEGENGSRYVQLANLYAEHGDWAEMERIRRKMRGKEVKKLAGCSWVYVENAVNVFTSGDTSHGKAEAIYSTLGFLTGELSEMADRRIRESSPTL</sequence>
<dbReference type="GO" id="GO:0003723">
    <property type="term" value="F:RNA binding"/>
    <property type="evidence" value="ECO:0007669"/>
    <property type="project" value="InterPro"/>
</dbReference>
<keyword evidence="6" id="KW-1185">Reference proteome</keyword>
<feature type="repeat" description="PPR" evidence="4">
    <location>
        <begin position="987"/>
        <end position="1021"/>
    </location>
</feature>
<dbReference type="Gene3D" id="3.40.1190.20">
    <property type="match status" value="1"/>
</dbReference>
<dbReference type="InterPro" id="IPR046960">
    <property type="entry name" value="PPR_At4g14850-like_plant"/>
</dbReference>
<evidence type="ECO:0000256" key="4">
    <source>
        <dbReference type="PROSITE-ProRule" id="PRU00708"/>
    </source>
</evidence>
<dbReference type="PROSITE" id="PS51375">
    <property type="entry name" value="PPR"/>
    <property type="match status" value="5"/>
</dbReference>
<dbReference type="GeneID" id="116204183"/>
<dbReference type="InterPro" id="IPR002885">
    <property type="entry name" value="PPR_rpt"/>
</dbReference>
<feature type="repeat" description="PPR" evidence="4">
    <location>
        <begin position="615"/>
        <end position="646"/>
    </location>
</feature>
<accession>A0A6P8DKD7</accession>
<dbReference type="RefSeq" id="XP_031392113.1">
    <property type="nucleotide sequence ID" value="XM_031536253.1"/>
</dbReference>
<feature type="domain" description="Carbohydrate kinase PfkB" evidence="5">
    <location>
        <begin position="351"/>
        <end position="402"/>
    </location>
</feature>
<protein>
    <submittedName>
        <fullName evidence="7">Pentatricopeptide repeat-containing protein At3g18840</fullName>
    </submittedName>
</protein>
<organism evidence="6 7">
    <name type="scientific">Punica granatum</name>
    <name type="common">Pomegranate</name>
    <dbReference type="NCBI Taxonomy" id="22663"/>
    <lineage>
        <taxon>Eukaryota</taxon>
        <taxon>Viridiplantae</taxon>
        <taxon>Streptophyta</taxon>
        <taxon>Embryophyta</taxon>
        <taxon>Tracheophyta</taxon>
        <taxon>Spermatophyta</taxon>
        <taxon>Magnoliopsida</taxon>
        <taxon>eudicotyledons</taxon>
        <taxon>Gunneridae</taxon>
        <taxon>Pentapetalae</taxon>
        <taxon>rosids</taxon>
        <taxon>malvids</taxon>
        <taxon>Myrtales</taxon>
        <taxon>Lythraceae</taxon>
        <taxon>Punica</taxon>
    </lineage>
</organism>
<keyword evidence="3" id="KW-0418">Kinase</keyword>
<dbReference type="OrthoDB" id="938689at2759"/>
<reference evidence="6" key="1">
    <citation type="journal article" date="2020" name="Plant Biotechnol. J.">
        <title>The pomegranate (Punica granatum L.) draft genome dissects genetic divergence between soft- and hard-seeded cultivars.</title>
        <authorList>
            <person name="Luo X."/>
            <person name="Li H."/>
            <person name="Wu Z."/>
            <person name="Yao W."/>
            <person name="Zhao P."/>
            <person name="Cao D."/>
            <person name="Yu H."/>
            <person name="Li K."/>
            <person name="Poudel K."/>
            <person name="Zhao D."/>
            <person name="Zhang F."/>
            <person name="Xia X."/>
            <person name="Chen L."/>
            <person name="Wang Q."/>
            <person name="Jing D."/>
            <person name="Cao S."/>
        </authorList>
    </citation>
    <scope>NUCLEOTIDE SEQUENCE [LARGE SCALE GENOMIC DNA]</scope>
    <source>
        <strain evidence="6">cv. Tunisia</strain>
    </source>
</reference>
<dbReference type="SUPFAM" id="SSF53613">
    <property type="entry name" value="Ribokinase-like"/>
    <property type="match status" value="1"/>
</dbReference>
<dbReference type="Proteomes" id="UP000515151">
    <property type="component" value="Chromosome 4"/>
</dbReference>
<dbReference type="NCBIfam" id="TIGR00756">
    <property type="entry name" value="PPR"/>
    <property type="match status" value="2"/>
</dbReference>
<keyword evidence="1" id="KW-0808">Transferase</keyword>
<dbReference type="InterPro" id="IPR029056">
    <property type="entry name" value="Ribokinase-like"/>
</dbReference>
<dbReference type="GO" id="GO:0016301">
    <property type="term" value="F:kinase activity"/>
    <property type="evidence" value="ECO:0007669"/>
    <property type="project" value="UniProtKB-KW"/>
</dbReference>
<dbReference type="InterPro" id="IPR002173">
    <property type="entry name" value="Carboh/pur_kinase_PfkB_CS"/>
</dbReference>
<dbReference type="Pfam" id="PF00294">
    <property type="entry name" value="PfkB"/>
    <property type="match status" value="2"/>
</dbReference>